<evidence type="ECO:0000256" key="1">
    <source>
        <dbReference type="ARBA" id="ARBA00022729"/>
    </source>
</evidence>
<reference evidence="3 4" key="1">
    <citation type="submission" date="2016-12" db="EMBL/GenBank/DDBJ databases">
        <authorList>
            <person name="Song W.-J."/>
            <person name="Kurnit D.M."/>
        </authorList>
    </citation>
    <scope>NUCLEOTIDE SEQUENCE [LARGE SCALE GENOMIC DNA]</scope>
    <source>
        <strain evidence="3 4">IMCC3135</strain>
    </source>
</reference>
<dbReference type="SUPFAM" id="SSF56925">
    <property type="entry name" value="OMPA-like"/>
    <property type="match status" value="1"/>
</dbReference>
<dbReference type="Proteomes" id="UP000250079">
    <property type="component" value="Chromosome"/>
</dbReference>
<keyword evidence="4" id="KW-1185">Reference proteome</keyword>
<evidence type="ECO:0000313" key="4">
    <source>
        <dbReference type="Proteomes" id="UP000250079"/>
    </source>
</evidence>
<dbReference type="RefSeq" id="WP_157735901.1">
    <property type="nucleotide sequence ID" value="NZ_CP018632.1"/>
</dbReference>
<dbReference type="AlphaFoldDB" id="A0A2Z2NNP9"/>
<keyword evidence="1" id="KW-0732">Signal</keyword>
<dbReference type="EMBL" id="CP018632">
    <property type="protein sequence ID" value="ASJ72155.1"/>
    <property type="molecule type" value="Genomic_DNA"/>
</dbReference>
<dbReference type="Pfam" id="PF13505">
    <property type="entry name" value="OMP_b-brl"/>
    <property type="match status" value="1"/>
</dbReference>
<dbReference type="InterPro" id="IPR011250">
    <property type="entry name" value="OMP/PagP_B-barrel"/>
</dbReference>
<dbReference type="KEGG" id="gai:IMCC3135_10305"/>
<proteinExistence type="predicted"/>
<evidence type="ECO:0000313" key="3">
    <source>
        <dbReference type="EMBL" id="ASJ72155.1"/>
    </source>
</evidence>
<name>A0A2Z2NNP9_9GAMM</name>
<feature type="domain" description="Outer membrane protein beta-barrel" evidence="2">
    <location>
        <begin position="13"/>
        <end position="180"/>
    </location>
</feature>
<dbReference type="InterPro" id="IPR027385">
    <property type="entry name" value="Beta-barrel_OMP"/>
</dbReference>
<gene>
    <name evidence="3" type="ORF">IMCC3135_10305</name>
</gene>
<accession>A0A2Z2NNP9</accession>
<dbReference type="Gene3D" id="2.40.160.20">
    <property type="match status" value="1"/>
</dbReference>
<dbReference type="OrthoDB" id="6115907at2"/>
<protein>
    <recommendedName>
        <fullName evidence="2">Outer membrane protein beta-barrel domain-containing protein</fullName>
    </recommendedName>
</protein>
<evidence type="ECO:0000259" key="2">
    <source>
        <dbReference type="Pfam" id="PF13505"/>
    </source>
</evidence>
<sequence>MPLFQKIMSSRALLAVALLPVIFGSNNAFAIGYVGLDGSSIGVQNSLDDDLNPRGFRLRLGMPIAHLLDAEIHFGGGQDSETFVADKFKAYYMGAFLKGHLPVGRRSALFGLAGYSSVEFTQSNKARDFIDERSGFSYGFGLETEITRRMDLSADYVRYLRDEGSYSGVSAVSLGVKLYF</sequence>
<organism evidence="3 4">
    <name type="scientific">Granulosicoccus antarcticus IMCC3135</name>
    <dbReference type="NCBI Taxonomy" id="1192854"/>
    <lineage>
        <taxon>Bacteria</taxon>
        <taxon>Pseudomonadati</taxon>
        <taxon>Pseudomonadota</taxon>
        <taxon>Gammaproteobacteria</taxon>
        <taxon>Chromatiales</taxon>
        <taxon>Granulosicoccaceae</taxon>
        <taxon>Granulosicoccus</taxon>
    </lineage>
</organism>